<evidence type="ECO:0000256" key="4">
    <source>
        <dbReference type="ARBA" id="ARBA00023136"/>
    </source>
</evidence>
<name>A0A1H9IEG8_9GAMM</name>
<feature type="transmembrane region" description="Helical" evidence="5">
    <location>
        <begin position="132"/>
        <end position="151"/>
    </location>
</feature>
<dbReference type="EMBL" id="FOGB01000007">
    <property type="protein sequence ID" value="SEQ72944.1"/>
    <property type="molecule type" value="Genomic_DNA"/>
</dbReference>
<evidence type="ECO:0000256" key="2">
    <source>
        <dbReference type="ARBA" id="ARBA00022692"/>
    </source>
</evidence>
<dbReference type="Pfam" id="PF13515">
    <property type="entry name" value="FUSC_2"/>
    <property type="match status" value="1"/>
</dbReference>
<feature type="transmembrane region" description="Helical" evidence="5">
    <location>
        <begin position="47"/>
        <end position="68"/>
    </location>
</feature>
<protein>
    <submittedName>
        <fullName evidence="7">Fusaric acid resistance protein-like</fullName>
    </submittedName>
</protein>
<feature type="domain" description="Integral membrane bound transporter" evidence="6">
    <location>
        <begin position="214"/>
        <end position="337"/>
    </location>
</feature>
<reference evidence="8" key="1">
    <citation type="submission" date="2016-10" db="EMBL/GenBank/DDBJ databases">
        <authorList>
            <person name="Varghese N."/>
            <person name="Submissions S."/>
        </authorList>
    </citation>
    <scope>NUCLEOTIDE SEQUENCE [LARGE SCALE GENOMIC DNA]</scope>
    <source>
        <strain evidence="8">DSM 18887</strain>
    </source>
</reference>
<dbReference type="GO" id="GO:0016020">
    <property type="term" value="C:membrane"/>
    <property type="evidence" value="ECO:0007669"/>
    <property type="project" value="UniProtKB-SubCell"/>
</dbReference>
<dbReference type="RefSeq" id="WP_245756576.1">
    <property type="nucleotide sequence ID" value="NZ_AP025284.1"/>
</dbReference>
<feature type="transmembrane region" description="Helical" evidence="5">
    <location>
        <begin position="80"/>
        <end position="98"/>
    </location>
</feature>
<dbReference type="AlphaFoldDB" id="A0A1H9IEG8"/>
<evidence type="ECO:0000259" key="6">
    <source>
        <dbReference type="Pfam" id="PF13515"/>
    </source>
</evidence>
<evidence type="ECO:0000256" key="5">
    <source>
        <dbReference type="SAM" id="Phobius"/>
    </source>
</evidence>
<keyword evidence="4 5" id="KW-0472">Membrane</keyword>
<feature type="transmembrane region" description="Helical" evidence="5">
    <location>
        <begin position="296"/>
        <end position="315"/>
    </location>
</feature>
<feature type="transmembrane region" description="Helical" evidence="5">
    <location>
        <begin position="321"/>
        <end position="342"/>
    </location>
</feature>
<feature type="transmembrane region" description="Helical" evidence="5">
    <location>
        <begin position="195"/>
        <end position="219"/>
    </location>
</feature>
<organism evidence="7 8">
    <name type="scientific">Amphritea atlantica</name>
    <dbReference type="NCBI Taxonomy" id="355243"/>
    <lineage>
        <taxon>Bacteria</taxon>
        <taxon>Pseudomonadati</taxon>
        <taxon>Pseudomonadota</taxon>
        <taxon>Gammaproteobacteria</taxon>
        <taxon>Oceanospirillales</taxon>
        <taxon>Oceanospirillaceae</taxon>
        <taxon>Amphritea</taxon>
    </lineage>
</organism>
<keyword evidence="2 5" id="KW-0812">Transmembrane</keyword>
<dbReference type="Proteomes" id="UP000198749">
    <property type="component" value="Unassembled WGS sequence"/>
</dbReference>
<feature type="transmembrane region" description="Helical" evidence="5">
    <location>
        <begin position="157"/>
        <end position="175"/>
    </location>
</feature>
<evidence type="ECO:0000313" key="7">
    <source>
        <dbReference type="EMBL" id="SEQ72944.1"/>
    </source>
</evidence>
<evidence type="ECO:0000313" key="8">
    <source>
        <dbReference type="Proteomes" id="UP000198749"/>
    </source>
</evidence>
<accession>A0A1H9IEG8</accession>
<sequence length="358" mass="39228">MSSNHPVKSLWLQLWNVIKPLSELSDHKRPLGFLAISAFSVTLPALFGAWIGQLSAAMLACMGGLVILYMRQTDISRRMMILATCAFGFALSFALGVLTSFNPFLSAATLTLTAFLVTTICRYYALPPPGTLFFIVVACLARTLPFDLSLAAERTGILMFGAMSACLLALIYSVYQVFFSKDYVNRPTEAVDNNIIAITIESLVISLFVGGGYLLAIMADLDNPYWVPISTAAIMQGATFRAIWHRNVHRIVGTTIGMGIAWAIFLLAPGPWELALLIFILSFFIEILITRNYGLAVIFITPLTVIFADITIAGSDTGHLMLSRLLDIILGCLIGFAGGWVIHHPKFVRSVNKILPQR</sequence>
<gene>
    <name evidence="7" type="ORF">SAMN03080615_02506</name>
</gene>
<comment type="subcellular location">
    <subcellularLocation>
        <location evidence="1">Membrane</location>
        <topology evidence="1">Multi-pass membrane protein</topology>
    </subcellularLocation>
</comment>
<feature type="transmembrane region" description="Helical" evidence="5">
    <location>
        <begin position="225"/>
        <end position="244"/>
    </location>
</feature>
<keyword evidence="3 5" id="KW-1133">Transmembrane helix</keyword>
<evidence type="ECO:0000256" key="3">
    <source>
        <dbReference type="ARBA" id="ARBA00022989"/>
    </source>
</evidence>
<dbReference type="InterPro" id="IPR049453">
    <property type="entry name" value="Memb_transporter_dom"/>
</dbReference>
<evidence type="ECO:0000256" key="1">
    <source>
        <dbReference type="ARBA" id="ARBA00004141"/>
    </source>
</evidence>
<dbReference type="STRING" id="355243.SAMN03080615_02506"/>
<proteinExistence type="predicted"/>
<keyword evidence="8" id="KW-1185">Reference proteome</keyword>